<comment type="caution">
    <text evidence="4">The sequence shown here is derived from an EMBL/GenBank/DDBJ whole genome shotgun (WGS) entry which is preliminary data.</text>
</comment>
<gene>
    <name evidence="4" type="ORF">JOB18_011376</name>
</gene>
<dbReference type="SMART" id="SM01017">
    <property type="entry name" value="Arrestin_C"/>
    <property type="match status" value="1"/>
</dbReference>
<keyword evidence="1" id="KW-0472">Membrane</keyword>
<evidence type="ECO:0000259" key="2">
    <source>
        <dbReference type="SMART" id="SM00458"/>
    </source>
</evidence>
<dbReference type="SMART" id="SM00458">
    <property type="entry name" value="RICIN"/>
    <property type="match status" value="1"/>
</dbReference>
<dbReference type="Proteomes" id="UP000693946">
    <property type="component" value="Linkage Group LG5"/>
</dbReference>
<feature type="domain" description="Ricin B lectin" evidence="2">
    <location>
        <begin position="365"/>
        <end position="505"/>
    </location>
</feature>
<dbReference type="Pfam" id="PF00339">
    <property type="entry name" value="Arrestin_N"/>
    <property type="match status" value="1"/>
</dbReference>
<dbReference type="PANTHER" id="PTHR36129:SF2">
    <property type="entry name" value="RICIN B LECTIN DOMAIN-CONTAINING PROTEIN"/>
    <property type="match status" value="1"/>
</dbReference>
<evidence type="ECO:0000313" key="4">
    <source>
        <dbReference type="EMBL" id="KAG7489403.1"/>
    </source>
</evidence>
<protein>
    <submittedName>
        <fullName evidence="4">Arrestin domain-containing 3</fullName>
    </submittedName>
</protein>
<organism evidence="4 5">
    <name type="scientific">Solea senegalensis</name>
    <name type="common">Senegalese sole</name>
    <dbReference type="NCBI Taxonomy" id="28829"/>
    <lineage>
        <taxon>Eukaryota</taxon>
        <taxon>Metazoa</taxon>
        <taxon>Chordata</taxon>
        <taxon>Craniata</taxon>
        <taxon>Vertebrata</taxon>
        <taxon>Euteleostomi</taxon>
        <taxon>Actinopterygii</taxon>
        <taxon>Neopterygii</taxon>
        <taxon>Teleostei</taxon>
        <taxon>Neoteleostei</taxon>
        <taxon>Acanthomorphata</taxon>
        <taxon>Carangaria</taxon>
        <taxon>Pleuronectiformes</taxon>
        <taxon>Pleuronectoidei</taxon>
        <taxon>Soleidae</taxon>
        <taxon>Solea</taxon>
    </lineage>
</organism>
<dbReference type="EMBL" id="JAGKHQ010000017">
    <property type="protein sequence ID" value="KAG7489403.1"/>
    <property type="molecule type" value="Genomic_DNA"/>
</dbReference>
<accession>A0AAV6QGZ4</accession>
<dbReference type="InterPro" id="IPR011021">
    <property type="entry name" value="Arrestin-like_N"/>
</dbReference>
<evidence type="ECO:0000259" key="3">
    <source>
        <dbReference type="SMART" id="SM01017"/>
    </source>
</evidence>
<sequence>MSPIKDLFLSYEAVNAERVFSEGDILTGTLSLTLSKDTRVKAIFVKVKGDARVKWTEGSGEDSTTYSAHIRYFKLKEYLLAENGKGTALSKGVHLFKFTFQIPYGDMPSSFKGKHGSIVYMLEAKVKKSWRWPSKAQAEFNLVSNVLRYFGLTAMCPQGGSVKKTMGVFSKRVVQLHAVMNRKVCSPGDSFSVVATIRNPSSKTIKPKCGLYQEIVYRVKGSNKTCVERLCRIVGDAIMPNSDETVIWQMNVPPNAIYTMSNCDIISVIYYVKAYLDISFAFDPEVVLPLVVIPATFAQLEPDGGTQGGSVRFLFPPTLHLLLLLYQLHTVDVEESLKSLPVIAIVMVKNLLFVCSLAVAIFTTALGFKIQNKHVGKCLQVQEGTWGGRVSLGECSPYSPMQEWLWIPESQALSSHHTGECLTAPEGEYEGVHLQPCMFKMDSDETGDRVAAVDVDSEEGRQTWSCSKKGLLTLTGRGLHLSASPQSTLVFVSRDHKQGSRWRTLDNQTLCNLRDHKHHQSQDQSHHYIGKSPEARIFPSSTADLHKEAEPFEDRMDNKAPETYFFTDGTVLSQSTNSSADPKMIFLSMDYGMAWKITMLVLSSLALVLGTVILIVNVHSNRRKKVVCVLKSYAVRPERSVPGSPVPSERAPLTEHAMRLPQSSPTLQRGEILIQWKDGSVTPLYEA</sequence>
<dbReference type="PROSITE" id="PS50231">
    <property type="entry name" value="RICIN_B_LECTIN"/>
    <property type="match status" value="1"/>
</dbReference>
<name>A0AAV6QGZ4_SOLSE</name>
<feature type="transmembrane region" description="Helical" evidence="1">
    <location>
        <begin position="593"/>
        <end position="616"/>
    </location>
</feature>
<keyword evidence="1" id="KW-1133">Transmembrane helix</keyword>
<keyword evidence="5" id="KW-1185">Reference proteome</keyword>
<dbReference type="InterPro" id="IPR011022">
    <property type="entry name" value="Arrestin_C-like"/>
</dbReference>
<dbReference type="InterPro" id="IPR000772">
    <property type="entry name" value="Ricin_B_lectin"/>
</dbReference>
<evidence type="ECO:0000256" key="1">
    <source>
        <dbReference type="SAM" id="Phobius"/>
    </source>
</evidence>
<evidence type="ECO:0000313" key="5">
    <source>
        <dbReference type="Proteomes" id="UP000693946"/>
    </source>
</evidence>
<feature type="domain" description="Arrestin C-terminal-like" evidence="3">
    <location>
        <begin position="170"/>
        <end position="295"/>
    </location>
</feature>
<dbReference type="PANTHER" id="PTHR36129">
    <property type="entry name" value="ORGANIC SOLUTE TRANSPORTER SUBUNIT BETA-RELATED"/>
    <property type="match status" value="1"/>
</dbReference>
<proteinExistence type="predicted"/>
<dbReference type="AlphaFoldDB" id="A0AAV6QGZ4"/>
<dbReference type="InterPro" id="IPR052678">
    <property type="entry name" value="OST-beta_subunit"/>
</dbReference>
<dbReference type="Pfam" id="PF02752">
    <property type="entry name" value="Arrestin_C"/>
    <property type="match status" value="1"/>
</dbReference>
<keyword evidence="1" id="KW-0812">Transmembrane</keyword>
<reference evidence="4 5" key="1">
    <citation type="journal article" date="2021" name="Sci. Rep.">
        <title>Chromosome anchoring in Senegalese sole (Solea senegalensis) reveals sex-associated markers and genome rearrangements in flatfish.</title>
        <authorList>
            <person name="Guerrero-Cozar I."/>
            <person name="Gomez-Garrido J."/>
            <person name="Berbel C."/>
            <person name="Martinez-Blanch J.F."/>
            <person name="Alioto T."/>
            <person name="Claros M.G."/>
            <person name="Gagnaire P.A."/>
            <person name="Manchado M."/>
        </authorList>
    </citation>
    <scope>NUCLEOTIDE SEQUENCE [LARGE SCALE GENOMIC DNA]</scope>
    <source>
        <strain evidence="4">Sse05_10M</strain>
    </source>
</reference>